<evidence type="ECO:0000313" key="2">
    <source>
        <dbReference type="EMBL" id="KAL2844897.1"/>
    </source>
</evidence>
<dbReference type="InterPro" id="IPR016181">
    <property type="entry name" value="Acyl_CoA_acyltransferase"/>
</dbReference>
<dbReference type="GeneID" id="98151574"/>
<organism evidence="2 3">
    <name type="scientific">Aspergillus pseudodeflectus</name>
    <dbReference type="NCBI Taxonomy" id="176178"/>
    <lineage>
        <taxon>Eukaryota</taxon>
        <taxon>Fungi</taxon>
        <taxon>Dikarya</taxon>
        <taxon>Ascomycota</taxon>
        <taxon>Pezizomycotina</taxon>
        <taxon>Eurotiomycetes</taxon>
        <taxon>Eurotiomycetidae</taxon>
        <taxon>Eurotiales</taxon>
        <taxon>Aspergillaceae</taxon>
        <taxon>Aspergillus</taxon>
        <taxon>Aspergillus subgen. Nidulantes</taxon>
    </lineage>
</organism>
<name>A0ABR4JXW3_9EURO</name>
<protein>
    <submittedName>
        <fullName evidence="2">Acyl-CoA N-acyltransferase</fullName>
    </submittedName>
</protein>
<dbReference type="PROSITE" id="PS51186">
    <property type="entry name" value="GNAT"/>
    <property type="match status" value="1"/>
</dbReference>
<dbReference type="SUPFAM" id="SSF55729">
    <property type="entry name" value="Acyl-CoA N-acyltransferases (Nat)"/>
    <property type="match status" value="1"/>
</dbReference>
<accession>A0ABR4JXW3</accession>
<gene>
    <name evidence="2" type="ORF">BJX68DRAFT_137605</name>
</gene>
<dbReference type="CDD" id="cd04301">
    <property type="entry name" value="NAT_SF"/>
    <property type="match status" value="1"/>
</dbReference>
<evidence type="ECO:0000259" key="1">
    <source>
        <dbReference type="PROSITE" id="PS51186"/>
    </source>
</evidence>
<dbReference type="InterPro" id="IPR000182">
    <property type="entry name" value="GNAT_dom"/>
</dbReference>
<dbReference type="PANTHER" id="PTHR42791:SF5">
    <property type="entry name" value="HYPOTHETICAL ACETYLTRANSFERASE (EUROFUNG)"/>
    <property type="match status" value="1"/>
</dbReference>
<evidence type="ECO:0000313" key="3">
    <source>
        <dbReference type="Proteomes" id="UP001610444"/>
    </source>
</evidence>
<reference evidence="2 3" key="1">
    <citation type="submission" date="2024-07" db="EMBL/GenBank/DDBJ databases">
        <title>Section-level genome sequencing and comparative genomics of Aspergillus sections Usti and Cavernicolus.</title>
        <authorList>
            <consortium name="Lawrence Berkeley National Laboratory"/>
            <person name="Nybo J.L."/>
            <person name="Vesth T.C."/>
            <person name="Theobald S."/>
            <person name="Frisvad J.C."/>
            <person name="Larsen T.O."/>
            <person name="Kjaerboelling I."/>
            <person name="Rothschild-Mancinelli K."/>
            <person name="Lyhne E.K."/>
            <person name="Kogle M.E."/>
            <person name="Barry K."/>
            <person name="Clum A."/>
            <person name="Na H."/>
            <person name="Ledsgaard L."/>
            <person name="Lin J."/>
            <person name="Lipzen A."/>
            <person name="Kuo A."/>
            <person name="Riley R."/>
            <person name="Mondo S."/>
            <person name="LaButti K."/>
            <person name="Haridas S."/>
            <person name="Pangalinan J."/>
            <person name="Salamov A.A."/>
            <person name="Simmons B.A."/>
            <person name="Magnuson J.K."/>
            <person name="Chen J."/>
            <person name="Drula E."/>
            <person name="Henrissat B."/>
            <person name="Wiebenga A."/>
            <person name="Lubbers R.J."/>
            <person name="Gomes A.C."/>
            <person name="Macurrencykelacurrency M.R."/>
            <person name="Stajich J."/>
            <person name="Grigoriev I.V."/>
            <person name="Mortensen U.H."/>
            <person name="De vries R.P."/>
            <person name="Baker S.E."/>
            <person name="Andersen M.R."/>
        </authorList>
    </citation>
    <scope>NUCLEOTIDE SEQUENCE [LARGE SCALE GENOMIC DNA]</scope>
    <source>
        <strain evidence="2 3">CBS 756.74</strain>
    </source>
</reference>
<dbReference type="Gene3D" id="3.40.630.30">
    <property type="match status" value="1"/>
</dbReference>
<comment type="caution">
    <text evidence="2">The sequence shown here is derived from an EMBL/GenBank/DDBJ whole genome shotgun (WGS) entry which is preliminary data.</text>
</comment>
<sequence>MAFQHARDLLASWASYIAPQKTQRETQSDSQRFKIHIVDDTDFPDLFAALWHSFETPYQGILRLFFPILNNDRETSLANCTSAQLEEYHREQPNVTWITIVDTQQNNRVAAAAKWYFFDQSPFPEGEEVQHVAEWYPEGVGREFASIAAAQFERPREVMGRRGHAFLHIAFTHPSYRRRGLGKMFMEWGLRVADERGLECWLDATAHGRPLYESFGFRPVLENSVKPVPEREMDEKEWEEWRHFERTLLPIDVTVMWRPPYGRFVEGETVEPRMRIEEESK</sequence>
<dbReference type="EMBL" id="JBFXLR010000039">
    <property type="protein sequence ID" value="KAL2844897.1"/>
    <property type="molecule type" value="Genomic_DNA"/>
</dbReference>
<keyword evidence="3" id="KW-1185">Reference proteome</keyword>
<dbReference type="InterPro" id="IPR052523">
    <property type="entry name" value="Trichothecene_AcTrans"/>
</dbReference>
<proteinExistence type="predicted"/>
<dbReference type="PANTHER" id="PTHR42791">
    <property type="entry name" value="GNAT FAMILY ACETYLTRANSFERASE"/>
    <property type="match status" value="1"/>
</dbReference>
<dbReference type="Proteomes" id="UP001610444">
    <property type="component" value="Unassembled WGS sequence"/>
</dbReference>
<feature type="domain" description="N-acetyltransferase" evidence="1">
    <location>
        <begin position="98"/>
        <end position="235"/>
    </location>
</feature>
<dbReference type="RefSeq" id="XP_070896363.1">
    <property type="nucleotide sequence ID" value="XM_071036410.1"/>
</dbReference>
<dbReference type="Pfam" id="PF00583">
    <property type="entry name" value="Acetyltransf_1"/>
    <property type="match status" value="1"/>
</dbReference>